<dbReference type="AlphaFoldDB" id="X0YEZ3"/>
<proteinExistence type="predicted"/>
<protein>
    <recommendedName>
        <fullName evidence="1">Xylose isomerase-like TIM barrel domain-containing protein</fullName>
    </recommendedName>
</protein>
<dbReference type="PANTHER" id="PTHR12110">
    <property type="entry name" value="HYDROXYPYRUVATE ISOMERASE"/>
    <property type="match status" value="1"/>
</dbReference>
<dbReference type="InterPro" id="IPR036237">
    <property type="entry name" value="Xyl_isomerase-like_sf"/>
</dbReference>
<dbReference type="Pfam" id="PF01261">
    <property type="entry name" value="AP_endonuc_2"/>
    <property type="match status" value="1"/>
</dbReference>
<reference evidence="2" key="1">
    <citation type="journal article" date="2014" name="Front. Microbiol.">
        <title>High frequency of phylogenetically diverse reductive dehalogenase-homologous genes in deep subseafloor sedimentary metagenomes.</title>
        <authorList>
            <person name="Kawai M."/>
            <person name="Futagami T."/>
            <person name="Toyoda A."/>
            <person name="Takaki Y."/>
            <person name="Nishi S."/>
            <person name="Hori S."/>
            <person name="Arai W."/>
            <person name="Tsubouchi T."/>
            <person name="Morono Y."/>
            <person name="Uchiyama I."/>
            <person name="Ito T."/>
            <person name="Fujiyama A."/>
            <person name="Inagaki F."/>
            <person name="Takami H."/>
        </authorList>
    </citation>
    <scope>NUCLEOTIDE SEQUENCE</scope>
    <source>
        <strain evidence="2">Expedition CK06-06</strain>
    </source>
</reference>
<name>X0YEZ3_9ZZZZ</name>
<organism evidence="2">
    <name type="scientific">marine sediment metagenome</name>
    <dbReference type="NCBI Taxonomy" id="412755"/>
    <lineage>
        <taxon>unclassified sequences</taxon>
        <taxon>metagenomes</taxon>
        <taxon>ecological metagenomes</taxon>
    </lineage>
</organism>
<dbReference type="InterPro" id="IPR050312">
    <property type="entry name" value="IolE/XylAMocC-like"/>
</dbReference>
<dbReference type="SUPFAM" id="SSF51658">
    <property type="entry name" value="Xylose isomerase-like"/>
    <property type="match status" value="1"/>
</dbReference>
<dbReference type="InterPro" id="IPR013022">
    <property type="entry name" value="Xyl_isomerase-like_TIM-brl"/>
</dbReference>
<dbReference type="Gene3D" id="3.20.20.150">
    <property type="entry name" value="Divalent-metal-dependent TIM barrel enzymes"/>
    <property type="match status" value="1"/>
</dbReference>
<evidence type="ECO:0000313" key="2">
    <source>
        <dbReference type="EMBL" id="GAG54504.1"/>
    </source>
</evidence>
<accession>X0YEZ3</accession>
<evidence type="ECO:0000259" key="1">
    <source>
        <dbReference type="Pfam" id="PF01261"/>
    </source>
</evidence>
<feature type="domain" description="Xylose isomerase-like TIM barrel" evidence="1">
    <location>
        <begin position="22"/>
        <end position="245"/>
    </location>
</feature>
<comment type="caution">
    <text evidence="2">The sequence shown here is derived from an EMBL/GenBank/DDBJ whole genome shotgun (WGS) entry which is preliminary data.</text>
</comment>
<sequence length="258" mass="29579">MLKLGIVTYQIAQDWDLETIIKKCSELGYEGVELRTTHAHKVEVNLSEEERKEVKKKFADSPVKLVGLGSAFEYHSPDKEELKKNIEGTKEYIKLASDVGAAGVKVRPNAFPQELSKEKTIEQIGSSLREVSSFASNYGIKIRLEVHGEETSLPPYIKKMLDVANHHNLYACWNSNNFSPTMTDMDKNGSIEDNFNLLKERIGLVHINELWNEYPWKKLFFLLKDSGYDGFCLAEIPTNPEPERLLRYYHALFKAYSE</sequence>
<dbReference type="EMBL" id="BART01008488">
    <property type="protein sequence ID" value="GAG54504.1"/>
    <property type="molecule type" value="Genomic_DNA"/>
</dbReference>
<gene>
    <name evidence="2" type="ORF">S01H4_19078</name>
</gene>